<dbReference type="RefSeq" id="XP_003039264.1">
    <property type="nucleotide sequence ID" value="XM_003039218.1"/>
</dbReference>
<dbReference type="OrthoDB" id="5392033at2759"/>
<dbReference type="GO" id="GO:0009820">
    <property type="term" value="P:alkaloid metabolic process"/>
    <property type="evidence" value="ECO:0007669"/>
    <property type="project" value="InterPro"/>
</dbReference>
<dbReference type="PANTHER" id="PTHR40627">
    <property type="entry name" value="INDOLE PRENYLTRANSFERASE TDIB-RELATED"/>
    <property type="match status" value="1"/>
</dbReference>
<dbReference type="GO" id="GO:0016765">
    <property type="term" value="F:transferase activity, transferring alkyl or aryl (other than methyl) groups"/>
    <property type="evidence" value="ECO:0007669"/>
    <property type="project" value="InterPro"/>
</dbReference>
<dbReference type="Proteomes" id="UP000005206">
    <property type="component" value="Unassembled WGS sequence"/>
</dbReference>
<keyword evidence="2" id="KW-0808">Transferase</keyword>
<gene>
    <name evidence="3" type="ORF">NECHADRAFT_15792</name>
</gene>
<evidence type="ECO:0000313" key="3">
    <source>
        <dbReference type="EMBL" id="EEU33551.1"/>
    </source>
</evidence>
<feature type="non-terminal residue" evidence="3">
    <location>
        <position position="337"/>
    </location>
</feature>
<reference evidence="3 4" key="1">
    <citation type="journal article" date="2009" name="PLoS Genet.">
        <title>The genome of Nectria haematococca: contribution of supernumerary chromosomes to gene expansion.</title>
        <authorList>
            <person name="Coleman J.J."/>
            <person name="Rounsley S.D."/>
            <person name="Rodriguez-Carres M."/>
            <person name="Kuo A."/>
            <person name="Wasmann C.C."/>
            <person name="Grimwood J."/>
            <person name="Schmutz J."/>
            <person name="Taga M."/>
            <person name="White G.J."/>
            <person name="Zhou S."/>
            <person name="Schwartz D.C."/>
            <person name="Freitag M."/>
            <person name="Ma L.J."/>
            <person name="Danchin E.G."/>
            <person name="Henrissat B."/>
            <person name="Coutinho P.M."/>
            <person name="Nelson D.R."/>
            <person name="Straney D."/>
            <person name="Napoli C.A."/>
            <person name="Barker B.M."/>
            <person name="Gribskov M."/>
            <person name="Rep M."/>
            <person name="Kroken S."/>
            <person name="Molnar I."/>
            <person name="Rensing C."/>
            <person name="Kennell J.C."/>
            <person name="Zamora J."/>
            <person name="Farman M.L."/>
            <person name="Selker E.U."/>
            <person name="Salamov A."/>
            <person name="Shapiro H."/>
            <person name="Pangilinan J."/>
            <person name="Lindquist E."/>
            <person name="Lamers C."/>
            <person name="Grigoriev I.V."/>
            <person name="Geiser D.M."/>
            <person name="Covert S.F."/>
            <person name="Temporini E."/>
            <person name="Vanetten H.D."/>
        </authorList>
    </citation>
    <scope>NUCLEOTIDE SEQUENCE [LARGE SCALE GENOMIC DNA]</scope>
    <source>
        <strain evidence="4">ATCC MYA-4622 / CBS 123669 / FGSC 9596 / NRRL 45880 / 77-13-4</strain>
    </source>
</reference>
<proteinExistence type="inferred from homology"/>
<comment type="similarity">
    <text evidence="1">Belongs to the tryptophan dimethylallyltransferase family.</text>
</comment>
<dbReference type="InterPro" id="IPR017795">
    <property type="entry name" value="ABBA_NscD-like"/>
</dbReference>
<dbReference type="InParanoid" id="C7ZR09"/>
<organism evidence="3 4">
    <name type="scientific">Fusarium vanettenii (strain ATCC MYA-4622 / CBS 123669 / FGSC 9596 / NRRL 45880 / 77-13-4)</name>
    <name type="common">Fusarium solani subsp. pisi</name>
    <dbReference type="NCBI Taxonomy" id="660122"/>
    <lineage>
        <taxon>Eukaryota</taxon>
        <taxon>Fungi</taxon>
        <taxon>Dikarya</taxon>
        <taxon>Ascomycota</taxon>
        <taxon>Pezizomycotina</taxon>
        <taxon>Sordariomycetes</taxon>
        <taxon>Hypocreomycetidae</taxon>
        <taxon>Hypocreales</taxon>
        <taxon>Nectriaceae</taxon>
        <taxon>Fusarium</taxon>
        <taxon>Fusarium solani species complex</taxon>
        <taxon>Fusarium vanettenii</taxon>
    </lineage>
</organism>
<dbReference type="SFLD" id="SFLDS00036">
    <property type="entry name" value="Aromatic_Prenyltransferase"/>
    <property type="match status" value="1"/>
</dbReference>
<dbReference type="Pfam" id="PF11991">
    <property type="entry name" value="Trp_DMAT"/>
    <property type="match status" value="1"/>
</dbReference>
<dbReference type="InterPro" id="IPR033964">
    <property type="entry name" value="ABBA"/>
</dbReference>
<dbReference type="GeneID" id="9666781"/>
<dbReference type="VEuPathDB" id="FungiDB:NECHADRAFT_15792"/>
<evidence type="ECO:0000256" key="2">
    <source>
        <dbReference type="ARBA" id="ARBA00022679"/>
    </source>
</evidence>
<sequence>YWYLTVGHALTEFLVKAGYTHEDQVNILHHFTKMVIPYLGVSPISGLPRWKSFMTDNHTPIELSWDFHTSIEQPIIRYSIEPIGLDAGTPVDPNNDRASADFKQSLRQAFPNVNSPLFDHFEAAFPTKGYAKSGQEDHPSSMFWAFDLKKGEIVNKVYFFPGSVTCTANQPELMVISDAIKSAPGWESESLGSFDTFVDYVDQHSDSGFEVDMLALDLVPSESSRIKIYFRDRRTNFQAVKDTMSLGGRLPCSSPDVEEGMQKLRRLWNTLLGTGNAADDISLPYKDHRTAGILYNVEIRRHNEMPKVKVYIPVRHYAKNDQHIAKALAGFLSEEAR</sequence>
<dbReference type="KEGG" id="nhe:NECHADRAFT_15792"/>
<dbReference type="EMBL" id="GG699023">
    <property type="protein sequence ID" value="EEU33551.1"/>
    <property type="molecule type" value="Genomic_DNA"/>
</dbReference>
<evidence type="ECO:0000256" key="1">
    <source>
        <dbReference type="ARBA" id="ARBA00010209"/>
    </source>
</evidence>
<feature type="non-terminal residue" evidence="3">
    <location>
        <position position="1"/>
    </location>
</feature>
<dbReference type="eggNOG" id="ENOG502S2XP">
    <property type="taxonomic scope" value="Eukaryota"/>
</dbReference>
<evidence type="ECO:0000313" key="4">
    <source>
        <dbReference type="Proteomes" id="UP000005206"/>
    </source>
</evidence>
<dbReference type="OMA" id="IRYSFEP"/>
<name>C7ZR09_FUSV7</name>
<keyword evidence="4" id="KW-1185">Reference proteome</keyword>
<dbReference type="HOGENOM" id="CLU_037431_2_1_1"/>
<protein>
    <recommendedName>
        <fullName evidence="5">Aromatic prenyltransferase</fullName>
    </recommendedName>
</protein>
<dbReference type="PANTHER" id="PTHR40627:SF4">
    <property type="entry name" value="PRENYLTRANSFERASE ASQH1-RELATED"/>
    <property type="match status" value="1"/>
</dbReference>
<dbReference type="CDD" id="cd13929">
    <property type="entry name" value="PT-DMATS_CymD"/>
    <property type="match status" value="1"/>
</dbReference>
<dbReference type="AlphaFoldDB" id="C7ZR09"/>
<dbReference type="NCBIfam" id="TIGR03429">
    <property type="entry name" value="arom_pren_DMATS"/>
    <property type="match status" value="1"/>
</dbReference>
<evidence type="ECO:0008006" key="5">
    <source>
        <dbReference type="Google" id="ProtNLM"/>
    </source>
</evidence>
<accession>C7ZR09</accession>